<dbReference type="InterPro" id="IPR020846">
    <property type="entry name" value="MFS_dom"/>
</dbReference>
<evidence type="ECO:0000256" key="6">
    <source>
        <dbReference type="SAM" id="Phobius"/>
    </source>
</evidence>
<feature type="transmembrane region" description="Helical" evidence="6">
    <location>
        <begin position="190"/>
        <end position="212"/>
    </location>
</feature>
<feature type="transmembrane region" description="Helical" evidence="6">
    <location>
        <begin position="128"/>
        <end position="150"/>
    </location>
</feature>
<gene>
    <name evidence="8" type="ORF">HKD39_17080</name>
</gene>
<evidence type="ECO:0000313" key="9">
    <source>
        <dbReference type="Proteomes" id="UP000562984"/>
    </source>
</evidence>
<dbReference type="Proteomes" id="UP000562984">
    <property type="component" value="Unassembled WGS sequence"/>
</dbReference>
<dbReference type="FunFam" id="1.20.1250.20:FF:000018">
    <property type="entry name" value="MFS transporter permease"/>
    <property type="match status" value="1"/>
</dbReference>
<dbReference type="PANTHER" id="PTHR43791">
    <property type="entry name" value="PERMEASE-RELATED"/>
    <property type="match status" value="1"/>
</dbReference>
<dbReference type="SUPFAM" id="SSF103473">
    <property type="entry name" value="MFS general substrate transporter"/>
    <property type="match status" value="1"/>
</dbReference>
<dbReference type="PANTHER" id="PTHR43791:SF36">
    <property type="entry name" value="TRANSPORTER, PUTATIVE (AFU_ORTHOLOGUE AFUA_6G08340)-RELATED"/>
    <property type="match status" value="1"/>
</dbReference>
<keyword evidence="9" id="KW-1185">Reference proteome</keyword>
<evidence type="ECO:0000259" key="7">
    <source>
        <dbReference type="PROSITE" id="PS50850"/>
    </source>
</evidence>
<feature type="transmembrane region" description="Helical" evidence="6">
    <location>
        <begin position="62"/>
        <end position="82"/>
    </location>
</feature>
<keyword evidence="4 6" id="KW-1133">Transmembrane helix</keyword>
<feature type="transmembrane region" description="Helical" evidence="6">
    <location>
        <begin position="258"/>
        <end position="287"/>
    </location>
</feature>
<feature type="transmembrane region" description="Helical" evidence="6">
    <location>
        <begin position="32"/>
        <end position="50"/>
    </location>
</feature>
<evidence type="ECO:0000313" key="8">
    <source>
        <dbReference type="EMBL" id="NNG37383.1"/>
    </source>
</evidence>
<dbReference type="EMBL" id="JABEND010000012">
    <property type="protein sequence ID" value="NNG37383.1"/>
    <property type="molecule type" value="Genomic_DNA"/>
</dbReference>
<feature type="transmembrane region" description="Helical" evidence="6">
    <location>
        <begin position="103"/>
        <end position="122"/>
    </location>
</feature>
<evidence type="ECO:0000256" key="3">
    <source>
        <dbReference type="ARBA" id="ARBA00022692"/>
    </source>
</evidence>
<accession>A0A849ACD9</accession>
<dbReference type="InterPro" id="IPR011701">
    <property type="entry name" value="MFS"/>
</dbReference>
<dbReference type="GO" id="GO:0005886">
    <property type="term" value="C:plasma membrane"/>
    <property type="evidence" value="ECO:0007669"/>
    <property type="project" value="UniProtKB-SubCell"/>
</dbReference>
<comment type="caution">
    <text evidence="8">The sequence shown here is derived from an EMBL/GenBank/DDBJ whole genome shotgun (WGS) entry which is preliminary data.</text>
</comment>
<dbReference type="GO" id="GO:0022857">
    <property type="term" value="F:transmembrane transporter activity"/>
    <property type="evidence" value="ECO:0007669"/>
    <property type="project" value="InterPro"/>
</dbReference>
<evidence type="ECO:0000256" key="4">
    <source>
        <dbReference type="ARBA" id="ARBA00022989"/>
    </source>
</evidence>
<protein>
    <submittedName>
        <fullName evidence="8">MFS transporter</fullName>
    </submittedName>
</protein>
<dbReference type="Pfam" id="PF07690">
    <property type="entry name" value="MFS_1"/>
    <property type="match status" value="1"/>
</dbReference>
<keyword evidence="2" id="KW-0813">Transport</keyword>
<dbReference type="RefSeq" id="WP_171201077.1">
    <property type="nucleotide sequence ID" value="NZ_JABEND010000012.1"/>
</dbReference>
<dbReference type="AlphaFoldDB" id="A0A849ACD9"/>
<comment type="subcellular location">
    <subcellularLocation>
        <location evidence="1">Cell membrane</location>
        <topology evidence="1">Multi-pass membrane protein</topology>
    </subcellularLocation>
</comment>
<reference evidence="8 9" key="1">
    <citation type="submission" date="2020-05" db="EMBL/GenBank/DDBJ databases">
        <title>Nakamurella sp. DB0629 isolated from air conditioner.</title>
        <authorList>
            <person name="Kim D.H."/>
            <person name="Kim D.-U."/>
        </authorList>
    </citation>
    <scope>NUCLEOTIDE SEQUENCE [LARGE SCALE GENOMIC DNA]</scope>
    <source>
        <strain evidence="8 9">DB0629</strain>
    </source>
</reference>
<keyword evidence="3 6" id="KW-0812">Transmembrane</keyword>
<keyword evidence="5 6" id="KW-0472">Membrane</keyword>
<evidence type="ECO:0000256" key="2">
    <source>
        <dbReference type="ARBA" id="ARBA00022448"/>
    </source>
</evidence>
<dbReference type="InterPro" id="IPR036259">
    <property type="entry name" value="MFS_trans_sf"/>
</dbReference>
<dbReference type="PROSITE" id="PS50850">
    <property type="entry name" value="MFS"/>
    <property type="match status" value="1"/>
</dbReference>
<evidence type="ECO:0000256" key="1">
    <source>
        <dbReference type="ARBA" id="ARBA00004651"/>
    </source>
</evidence>
<name>A0A849ACD9_9ACTN</name>
<organism evidence="8 9">
    <name type="scientific">Nakamurella aerolata</name>
    <dbReference type="NCBI Taxonomy" id="1656892"/>
    <lineage>
        <taxon>Bacteria</taxon>
        <taxon>Bacillati</taxon>
        <taxon>Actinomycetota</taxon>
        <taxon>Actinomycetes</taxon>
        <taxon>Nakamurellales</taxon>
        <taxon>Nakamurellaceae</taxon>
        <taxon>Nakamurella</taxon>
    </lineage>
</organism>
<dbReference type="Gene3D" id="1.20.1250.20">
    <property type="entry name" value="MFS general substrate transporter like domains"/>
    <property type="match status" value="1"/>
</dbReference>
<feature type="domain" description="Major facilitator superfamily (MFS) profile" evidence="7">
    <location>
        <begin position="32"/>
        <end position="314"/>
    </location>
</feature>
<proteinExistence type="predicted"/>
<feature type="transmembrane region" description="Helical" evidence="6">
    <location>
        <begin position="157"/>
        <end position="178"/>
    </location>
</feature>
<sequence length="314" mass="33907">MPFQDVGGSSPAAVSAAGVDEAALRRKIDRRVLLLPFLLGFISIIDRVNIGFAKASVSSDLGLSATAYGFAAGVLFLGYFALEVPSNAALRKFGARIWLGRIAITWGLICSLTAFVSSQWLFFLMRFLLGAAEAGLFPGVVLYLTFWYPAGQRARGIGIFMACVPAATILGGPLAGWIMGLHSAWGLNDWQWLFLIEGIPAVVLGLALIWTLTDTPATASWLTPAEREFLQAKLDAESSTATAGHVKGALRAVVRSPLVWLFTLIYFCYANGQYGLAFFLPGIIAALRLSAGWVVHAAVGRCRVTAMWIMMRLR</sequence>
<evidence type="ECO:0000256" key="5">
    <source>
        <dbReference type="ARBA" id="ARBA00023136"/>
    </source>
</evidence>